<evidence type="ECO:0000256" key="1">
    <source>
        <dbReference type="ARBA" id="ARBA00004613"/>
    </source>
</evidence>
<dbReference type="InterPro" id="IPR019791">
    <property type="entry name" value="Haem_peroxidase_animal"/>
</dbReference>
<sequence length="627" mass="71985">MILNLCVWLLCIVLLLRIQLSNQSLNPVLYYGNGPPSNDIYYLNCAPQVICNPNEVYRTVNGSCNNLEHTAWGASTTPFIRLLEAAYADGAYEFRRQLDGTKLPGPRELQLALFLYRSRDTPDIYNIHVSQFGQWITHDMSLLLPDISGPKSCCDISNDGNTPFQCQALISIPIDDPVYSESSTTCMEFRRAKTATRYFNCTITPQIPMNLATSFIDSSQLYGPEPDKAAELRTFENGRLKTERINEHDYCPLQNRNKWPSCDARDIWDICFDAGDPRMNQNTGLIIYQTSFTRFHNYLTQKLQRLNPEWEDEVLYQEARRIVVAINQILVYQEYLPIILGKKYTERFGLSLNEFKPTQYDSSIMPQVTIEFSAGAFRVPHNTFASKYNLVDENYKTTSSIKLHEWISNPDILVERSNFDDILRGMAQTPGRAPSPSYNFPISNFMRFLIPGNQDLLSWDIQRGRDCGVPSYNHIRELCGFKRARSFDDLADSIYINDLMKLKKLYASVDDVDLIVGALLEPPCFGAQVGPTARCIITDVFYRIRYADRFFFDVENQPGSFSNEQLKALRNIDLGHVFCAGSEIYEVPKKIFKLSSNRRSNMRNCEEHLLKLDLSAWKTNFSYFNGN</sequence>
<dbReference type="GO" id="GO:0005576">
    <property type="term" value="C:extracellular region"/>
    <property type="evidence" value="ECO:0007669"/>
    <property type="project" value="UniProtKB-SubCell"/>
</dbReference>
<evidence type="ECO:0000256" key="3">
    <source>
        <dbReference type="ARBA" id="ARBA00022559"/>
    </source>
</evidence>
<reference evidence="9 10" key="1">
    <citation type="submission" date="2019-08" db="EMBL/GenBank/DDBJ databases">
        <authorList>
            <person name="Alioto T."/>
            <person name="Alioto T."/>
            <person name="Gomez Garrido J."/>
        </authorList>
    </citation>
    <scope>NUCLEOTIDE SEQUENCE [LARGE SCALE GENOMIC DNA]</scope>
</reference>
<keyword evidence="3 9" id="KW-0560">Oxidoreductase</keyword>
<dbReference type="EMBL" id="CABPRJ010000016">
    <property type="protein sequence ID" value="VVC25641.1"/>
    <property type="molecule type" value="Genomic_DNA"/>
</dbReference>
<evidence type="ECO:0000256" key="8">
    <source>
        <dbReference type="SAM" id="SignalP"/>
    </source>
</evidence>
<keyword evidence="2" id="KW-0964">Secreted</keyword>
<dbReference type="GO" id="GO:0022412">
    <property type="term" value="P:cellular process involved in reproduction in multicellular organism"/>
    <property type="evidence" value="ECO:0007669"/>
    <property type="project" value="UniProtKB-ARBA"/>
</dbReference>
<dbReference type="GO" id="GO:0004601">
    <property type="term" value="F:peroxidase activity"/>
    <property type="evidence" value="ECO:0007669"/>
    <property type="project" value="UniProtKB-KW"/>
</dbReference>
<dbReference type="GO" id="GO:0046872">
    <property type="term" value="F:metal ion binding"/>
    <property type="evidence" value="ECO:0007669"/>
    <property type="project" value="UniProtKB-KW"/>
</dbReference>
<keyword evidence="3 9" id="KW-0575">Peroxidase</keyword>
<dbReference type="GO" id="GO:0006979">
    <property type="term" value="P:response to oxidative stress"/>
    <property type="evidence" value="ECO:0007669"/>
    <property type="project" value="InterPro"/>
</dbReference>
<feature type="chain" id="PRO_5022945302" evidence="8">
    <location>
        <begin position="24"/>
        <end position="627"/>
    </location>
</feature>
<organism evidence="9 10">
    <name type="scientific">Cinara cedri</name>
    <dbReference type="NCBI Taxonomy" id="506608"/>
    <lineage>
        <taxon>Eukaryota</taxon>
        <taxon>Metazoa</taxon>
        <taxon>Ecdysozoa</taxon>
        <taxon>Arthropoda</taxon>
        <taxon>Hexapoda</taxon>
        <taxon>Insecta</taxon>
        <taxon>Pterygota</taxon>
        <taxon>Neoptera</taxon>
        <taxon>Paraneoptera</taxon>
        <taxon>Hemiptera</taxon>
        <taxon>Sternorrhyncha</taxon>
        <taxon>Aphidomorpha</taxon>
        <taxon>Aphidoidea</taxon>
        <taxon>Aphididae</taxon>
        <taxon>Lachninae</taxon>
        <taxon>Cinara</taxon>
    </lineage>
</organism>
<evidence type="ECO:0000313" key="10">
    <source>
        <dbReference type="Proteomes" id="UP000325440"/>
    </source>
</evidence>
<dbReference type="GO" id="GO:0020037">
    <property type="term" value="F:heme binding"/>
    <property type="evidence" value="ECO:0007669"/>
    <property type="project" value="InterPro"/>
</dbReference>
<keyword evidence="4 7" id="KW-0349">Heme</keyword>
<evidence type="ECO:0000256" key="5">
    <source>
        <dbReference type="ARBA" id="ARBA00022729"/>
    </source>
</evidence>
<dbReference type="PRINTS" id="PR00457">
    <property type="entry name" value="ANPEROXIDASE"/>
</dbReference>
<dbReference type="PANTHER" id="PTHR11475:SF86">
    <property type="entry name" value="PEROXIDASE"/>
    <property type="match status" value="1"/>
</dbReference>
<dbReference type="AlphaFoldDB" id="A0A5E4M8E2"/>
<evidence type="ECO:0000313" key="9">
    <source>
        <dbReference type="EMBL" id="VVC25641.1"/>
    </source>
</evidence>
<keyword evidence="6 7" id="KW-0408">Iron</keyword>
<keyword evidence="10" id="KW-1185">Reference proteome</keyword>
<keyword evidence="7" id="KW-0479">Metal-binding</keyword>
<comment type="subcellular location">
    <subcellularLocation>
        <location evidence="1">Secreted</location>
    </subcellularLocation>
</comment>
<dbReference type="SUPFAM" id="SSF48113">
    <property type="entry name" value="Heme-dependent peroxidases"/>
    <property type="match status" value="1"/>
</dbReference>
<proteinExistence type="predicted"/>
<evidence type="ECO:0000256" key="2">
    <source>
        <dbReference type="ARBA" id="ARBA00022525"/>
    </source>
</evidence>
<dbReference type="Gene3D" id="1.10.640.10">
    <property type="entry name" value="Haem peroxidase domain superfamily, animal type"/>
    <property type="match status" value="1"/>
</dbReference>
<gene>
    <name evidence="9" type="ORF">CINCED_3A011625</name>
</gene>
<evidence type="ECO:0000256" key="7">
    <source>
        <dbReference type="PIRSR" id="PIRSR619791-2"/>
    </source>
</evidence>
<evidence type="ECO:0000256" key="4">
    <source>
        <dbReference type="ARBA" id="ARBA00022617"/>
    </source>
</evidence>
<protein>
    <submittedName>
        <fullName evidence="9">Haem peroxidase,Haem peroxidase, animal type</fullName>
    </submittedName>
</protein>
<accession>A0A5E4M8E2</accession>
<feature type="binding site" description="axial binding residue" evidence="7">
    <location>
        <position position="381"/>
    </location>
    <ligand>
        <name>heme b</name>
        <dbReference type="ChEBI" id="CHEBI:60344"/>
    </ligand>
    <ligandPart>
        <name>Fe</name>
        <dbReference type="ChEBI" id="CHEBI:18248"/>
    </ligandPart>
</feature>
<name>A0A5E4M8E2_9HEMI</name>
<dbReference type="Proteomes" id="UP000325440">
    <property type="component" value="Unassembled WGS sequence"/>
</dbReference>
<dbReference type="Pfam" id="PF03098">
    <property type="entry name" value="An_peroxidase"/>
    <property type="match status" value="1"/>
</dbReference>
<dbReference type="PROSITE" id="PS50292">
    <property type="entry name" value="PEROXIDASE_3"/>
    <property type="match status" value="1"/>
</dbReference>
<dbReference type="InterPro" id="IPR010255">
    <property type="entry name" value="Haem_peroxidase_sf"/>
</dbReference>
<evidence type="ECO:0000256" key="6">
    <source>
        <dbReference type="ARBA" id="ARBA00023004"/>
    </source>
</evidence>
<dbReference type="CDD" id="cd09823">
    <property type="entry name" value="peroxinectin_like"/>
    <property type="match status" value="1"/>
</dbReference>
<feature type="signal peptide" evidence="8">
    <location>
        <begin position="1"/>
        <end position="23"/>
    </location>
</feature>
<dbReference type="OrthoDB" id="823504at2759"/>
<dbReference type="FunFam" id="1.10.640.10:FF:000003">
    <property type="entry name" value="chorion peroxidase"/>
    <property type="match status" value="1"/>
</dbReference>
<dbReference type="PANTHER" id="PTHR11475">
    <property type="entry name" value="OXIDASE/PEROXIDASE"/>
    <property type="match status" value="1"/>
</dbReference>
<dbReference type="InterPro" id="IPR037120">
    <property type="entry name" value="Haem_peroxidase_sf_animal"/>
</dbReference>
<keyword evidence="5 8" id="KW-0732">Signal</keyword>